<gene>
    <name evidence="2" type="ORF">LARI1_G003895</name>
</gene>
<proteinExistence type="predicted"/>
<dbReference type="Proteomes" id="UP000469559">
    <property type="component" value="Unassembled WGS sequence"/>
</dbReference>
<evidence type="ECO:0000313" key="2">
    <source>
        <dbReference type="EMBL" id="TVY15477.1"/>
    </source>
</evidence>
<evidence type="ECO:0000313" key="3">
    <source>
        <dbReference type="Proteomes" id="UP000469559"/>
    </source>
</evidence>
<feature type="compositionally biased region" description="Low complexity" evidence="1">
    <location>
        <begin position="14"/>
        <end position="28"/>
    </location>
</feature>
<keyword evidence="3" id="KW-1185">Reference proteome</keyword>
<evidence type="ECO:0000256" key="1">
    <source>
        <dbReference type="SAM" id="MobiDB-lite"/>
    </source>
</evidence>
<comment type="caution">
    <text evidence="2">The sequence shown here is derived from an EMBL/GenBank/DDBJ whole genome shotgun (WGS) entry which is preliminary data.</text>
</comment>
<dbReference type="EMBL" id="QGMF01000496">
    <property type="protein sequence ID" value="TVY15477.1"/>
    <property type="molecule type" value="Genomic_DNA"/>
</dbReference>
<organism evidence="2 3">
    <name type="scientific">Lachnellula arida</name>
    <dbReference type="NCBI Taxonomy" id="1316785"/>
    <lineage>
        <taxon>Eukaryota</taxon>
        <taxon>Fungi</taxon>
        <taxon>Dikarya</taxon>
        <taxon>Ascomycota</taxon>
        <taxon>Pezizomycotina</taxon>
        <taxon>Leotiomycetes</taxon>
        <taxon>Helotiales</taxon>
        <taxon>Lachnaceae</taxon>
        <taxon>Lachnellula</taxon>
    </lineage>
</organism>
<dbReference type="AlphaFoldDB" id="A0A8T9B705"/>
<protein>
    <submittedName>
        <fullName evidence="2">Uncharacterized protein</fullName>
    </submittedName>
</protein>
<name>A0A8T9B705_9HELO</name>
<reference evidence="2 3" key="1">
    <citation type="submission" date="2018-05" db="EMBL/GenBank/DDBJ databases">
        <title>Whole genome sequencing for identification of molecular markers to develop diagnostic detection tools for the regulated plant pathogen Lachnellula willkommii.</title>
        <authorList>
            <person name="Giroux E."/>
            <person name="Bilodeau G."/>
        </authorList>
    </citation>
    <scope>NUCLEOTIDE SEQUENCE [LARGE SCALE GENOMIC DNA]</scope>
    <source>
        <strain evidence="2 3">CBS 203.66</strain>
    </source>
</reference>
<feature type="region of interest" description="Disordered" evidence="1">
    <location>
        <begin position="1"/>
        <end position="35"/>
    </location>
</feature>
<accession>A0A8T9B705</accession>
<sequence length="35" mass="3742">MVKKRASNGRNKNAAATSSPSDAATARDAPQRTRR</sequence>